<dbReference type="RefSeq" id="WP_188391458.1">
    <property type="nucleotide sequence ID" value="NZ_BMEV01000016.1"/>
</dbReference>
<evidence type="ECO:0000313" key="2">
    <source>
        <dbReference type="Proteomes" id="UP000602050"/>
    </source>
</evidence>
<dbReference type="AlphaFoldDB" id="A0A8J3EK16"/>
<accession>A0A8J3EK16</accession>
<proteinExistence type="predicted"/>
<dbReference type="InterPro" id="IPR036388">
    <property type="entry name" value="WH-like_DNA-bd_sf"/>
</dbReference>
<sequence length="445" mass="51298">MQIRILAIGPSDMEGIILEVGKEYPEFDIRYDTYHNEEEVVHIVTRLHSDYELILFAGSLPYHMVKNQVQLNKPMFYIAFEGTALYRVLFQLAMDREFHLLDRPINVSIDNLQKYEAEECFEELNIDVQNLYFYENDIDYDIENTVQFHYNLWKNNRIDIAITCVGLVYEKLTELGVHASRIIPTRSAVRNTLEHMLLAGQKKRQQDAQIAVGIIDLRSLRDDNQLTEYQIQRRILALQHILIDYGEKSQSIIKWSDRELKFITTRGALHLDNGKTAENKLLHEIYYKTELRPNLGIGLGHTASEAENRAREALKKAELNNSGWFILDADGTVYGPIGNSVPLSYSIRNQNQELLELAKQARLSSSTINRLLSFFKVHGKDTITTNELANGLGITPRSARRIINKLEKVNLVAITGEEQPVHRGRPRQVFAIQFDRLFNLTNEGK</sequence>
<dbReference type="InterPro" id="IPR043128">
    <property type="entry name" value="Rev_trsase/Diguanyl_cyclase"/>
</dbReference>
<protein>
    <submittedName>
        <fullName evidence="1">Transcriptional regulator</fullName>
    </submittedName>
</protein>
<dbReference type="EMBL" id="BMEV01000016">
    <property type="protein sequence ID" value="GGH73681.1"/>
    <property type="molecule type" value="Genomic_DNA"/>
</dbReference>
<gene>
    <name evidence="1" type="ORF">GCM10010978_11810</name>
</gene>
<dbReference type="InterPro" id="IPR036390">
    <property type="entry name" value="WH_DNA-bd_sf"/>
</dbReference>
<dbReference type="SUPFAM" id="SSF46785">
    <property type="entry name" value="Winged helix' DNA-binding domain"/>
    <property type="match status" value="1"/>
</dbReference>
<name>A0A8J3EK16_9BACI</name>
<dbReference type="Proteomes" id="UP000602050">
    <property type="component" value="Unassembled WGS sequence"/>
</dbReference>
<dbReference type="Gene3D" id="1.10.10.10">
    <property type="entry name" value="Winged helix-like DNA-binding domain superfamily/Winged helix DNA-binding domain"/>
    <property type="match status" value="1"/>
</dbReference>
<reference evidence="1" key="2">
    <citation type="submission" date="2020-09" db="EMBL/GenBank/DDBJ databases">
        <authorList>
            <person name="Sun Q."/>
            <person name="Zhou Y."/>
        </authorList>
    </citation>
    <scope>NUCLEOTIDE SEQUENCE</scope>
    <source>
        <strain evidence="1">CGMCC 1.12360</strain>
    </source>
</reference>
<evidence type="ECO:0000313" key="1">
    <source>
        <dbReference type="EMBL" id="GGH73681.1"/>
    </source>
</evidence>
<keyword evidence="2" id="KW-1185">Reference proteome</keyword>
<comment type="caution">
    <text evidence="1">The sequence shown here is derived from an EMBL/GenBank/DDBJ whole genome shotgun (WGS) entry which is preliminary data.</text>
</comment>
<reference evidence="1" key="1">
    <citation type="journal article" date="2014" name="Int. J. Syst. Evol. Microbiol.">
        <title>Complete genome sequence of Corynebacterium casei LMG S-19264T (=DSM 44701T), isolated from a smear-ripened cheese.</title>
        <authorList>
            <consortium name="US DOE Joint Genome Institute (JGI-PGF)"/>
            <person name="Walter F."/>
            <person name="Albersmeier A."/>
            <person name="Kalinowski J."/>
            <person name="Ruckert C."/>
        </authorList>
    </citation>
    <scope>NUCLEOTIDE SEQUENCE</scope>
    <source>
        <strain evidence="1">CGMCC 1.12360</strain>
    </source>
</reference>
<organism evidence="1 2">
    <name type="scientific">Compostibacillus humi</name>
    <dbReference type="NCBI Taxonomy" id="1245525"/>
    <lineage>
        <taxon>Bacteria</taxon>
        <taxon>Bacillati</taxon>
        <taxon>Bacillota</taxon>
        <taxon>Bacilli</taxon>
        <taxon>Bacillales</taxon>
        <taxon>Bacillaceae</taxon>
        <taxon>Compostibacillus</taxon>
    </lineage>
</organism>
<dbReference type="Gene3D" id="3.30.70.270">
    <property type="match status" value="1"/>
</dbReference>